<protein>
    <submittedName>
        <fullName evidence="1">Uncharacterized protein</fullName>
    </submittedName>
</protein>
<accession>A0A8S5NSZ0</accession>
<dbReference type="EMBL" id="BK015240">
    <property type="protein sequence ID" value="DAD97426.1"/>
    <property type="molecule type" value="Genomic_DNA"/>
</dbReference>
<sequence length="58" mass="6798">MSYNKNCSTCRYHDSRGICVCPKSEEFRDVTVNAYCCGQYERSWKKAMTEAFMKGARR</sequence>
<evidence type="ECO:0000313" key="1">
    <source>
        <dbReference type="EMBL" id="DAD97426.1"/>
    </source>
</evidence>
<proteinExistence type="predicted"/>
<organism evidence="1">
    <name type="scientific">Siphoviridae sp. ct5zp6</name>
    <dbReference type="NCBI Taxonomy" id="2826296"/>
    <lineage>
        <taxon>Viruses</taxon>
        <taxon>Duplodnaviria</taxon>
        <taxon>Heunggongvirae</taxon>
        <taxon>Uroviricota</taxon>
        <taxon>Caudoviricetes</taxon>
    </lineage>
</organism>
<name>A0A8S5NSZ0_9CAUD</name>
<reference evidence="1" key="1">
    <citation type="journal article" date="2021" name="Proc. Natl. Acad. Sci. U.S.A.">
        <title>A Catalog of Tens of Thousands of Viruses from Human Metagenomes Reveals Hidden Associations with Chronic Diseases.</title>
        <authorList>
            <person name="Tisza M.J."/>
            <person name="Buck C.B."/>
        </authorList>
    </citation>
    <scope>NUCLEOTIDE SEQUENCE</scope>
    <source>
        <strain evidence="1">Ct5zp6</strain>
    </source>
</reference>